<evidence type="ECO:0000256" key="3">
    <source>
        <dbReference type="ARBA" id="ARBA00022516"/>
    </source>
</evidence>
<dbReference type="Gene3D" id="3.30.230.10">
    <property type="match status" value="1"/>
</dbReference>
<dbReference type="Pfam" id="PF18376">
    <property type="entry name" value="MDD_C"/>
    <property type="match status" value="1"/>
</dbReference>
<evidence type="ECO:0000256" key="7">
    <source>
        <dbReference type="ARBA" id="ARBA00023239"/>
    </source>
</evidence>
<dbReference type="EMBL" id="CP017834">
    <property type="protein sequence ID" value="APJ03090.1"/>
    <property type="molecule type" value="Genomic_DNA"/>
</dbReference>
<dbReference type="GO" id="GO:0004163">
    <property type="term" value="F:diphosphomevalonate decarboxylase activity"/>
    <property type="evidence" value="ECO:0007669"/>
    <property type="project" value="UniProtKB-EC"/>
</dbReference>
<dbReference type="NCBIfam" id="TIGR01240">
    <property type="entry name" value="mevDPdecarb"/>
    <property type="match status" value="1"/>
</dbReference>
<protein>
    <recommendedName>
        <fullName evidence="2">diphosphomevalonate decarboxylase</fullName>
        <ecNumber evidence="2">4.1.1.33</ecNumber>
    </recommendedName>
</protein>
<evidence type="ECO:0000313" key="11">
    <source>
        <dbReference type="Proteomes" id="UP000184731"/>
    </source>
</evidence>
<evidence type="ECO:0000256" key="1">
    <source>
        <dbReference type="ARBA" id="ARBA00008831"/>
    </source>
</evidence>
<dbReference type="RefSeq" id="WP_148696807.1">
    <property type="nucleotide sequence ID" value="NZ_CP017834.1"/>
</dbReference>
<keyword evidence="7" id="KW-0456">Lyase</keyword>
<evidence type="ECO:0000256" key="4">
    <source>
        <dbReference type="ARBA" id="ARBA00022741"/>
    </source>
</evidence>
<dbReference type="AlphaFoldDB" id="A0A1L4CYS8"/>
<dbReference type="SUPFAM" id="SSF55060">
    <property type="entry name" value="GHMP Kinase, C-terminal domain"/>
    <property type="match status" value="1"/>
</dbReference>
<organism evidence="10 11">
    <name type="scientific">Silvanigrella aquatica</name>
    <dbReference type="NCBI Taxonomy" id="1915309"/>
    <lineage>
        <taxon>Bacteria</taxon>
        <taxon>Pseudomonadati</taxon>
        <taxon>Bdellovibrionota</taxon>
        <taxon>Oligoflexia</taxon>
        <taxon>Silvanigrellales</taxon>
        <taxon>Silvanigrellaceae</taxon>
        <taxon>Silvanigrella</taxon>
    </lineage>
</organism>
<dbReference type="InterPro" id="IPR005935">
    <property type="entry name" value="Mev_decarb"/>
</dbReference>
<dbReference type="OrthoDB" id="5289480at2"/>
<dbReference type="Pfam" id="PF22700">
    <property type="entry name" value="MVD-like_N"/>
    <property type="match status" value="1"/>
</dbReference>
<dbReference type="SUPFAM" id="SSF54211">
    <property type="entry name" value="Ribosomal protein S5 domain 2-like"/>
    <property type="match status" value="1"/>
</dbReference>
<reference evidence="10 11" key="1">
    <citation type="submission" date="2016-10" db="EMBL/GenBank/DDBJ databases">
        <title>Silvanigrella aquatica sp. nov., isolated from a freshwater lake located in the Black Forest, Germany, description of Silvanigrellaceae fam. nov., Silvanigrellales ord. nov., reclassification of the order Bdellovibrionales in the class Oligoflexia, reclassification of the families Bacteriovoracaceae and Halobacteriovoraceae in the new order Bacteriovoracales ord. nov., and reclassification of the family Pseudobacteriovoracaceae in the order Oligoflexiales.</title>
        <authorList>
            <person name="Hahn M.W."/>
            <person name="Schmidt J."/>
            <person name="Koll U."/>
            <person name="Rohde M."/>
            <person name="Verbag S."/>
            <person name="Pitt A."/>
            <person name="Nakai R."/>
            <person name="Naganuma T."/>
            <person name="Lang E."/>
        </authorList>
    </citation>
    <scope>NUCLEOTIDE SEQUENCE [LARGE SCALE GENOMIC DNA]</scope>
    <source>
        <strain evidence="10 11">MWH-Nonnen-W8red</strain>
    </source>
</reference>
<dbReference type="PANTHER" id="PTHR10977">
    <property type="entry name" value="DIPHOSPHOMEVALONATE DECARBOXYLASE"/>
    <property type="match status" value="1"/>
</dbReference>
<dbReference type="InterPro" id="IPR020568">
    <property type="entry name" value="Ribosomal_Su5_D2-typ_SF"/>
</dbReference>
<keyword evidence="6" id="KW-0443">Lipid metabolism</keyword>
<evidence type="ECO:0000259" key="8">
    <source>
        <dbReference type="Pfam" id="PF18376"/>
    </source>
</evidence>
<dbReference type="Proteomes" id="UP000184731">
    <property type="component" value="Chromosome"/>
</dbReference>
<proteinExistence type="inferred from homology"/>
<dbReference type="PANTHER" id="PTHR10977:SF3">
    <property type="entry name" value="DIPHOSPHOMEVALONATE DECARBOXYLASE"/>
    <property type="match status" value="1"/>
</dbReference>
<evidence type="ECO:0000313" key="10">
    <source>
        <dbReference type="EMBL" id="APJ03090.1"/>
    </source>
</evidence>
<name>A0A1L4CYS8_9BACT</name>
<feature type="domain" description="Diphosphomevalonate decarboxylase-like N-terminal" evidence="9">
    <location>
        <begin position="41"/>
        <end position="211"/>
    </location>
</feature>
<dbReference type="GO" id="GO:0019287">
    <property type="term" value="P:isopentenyl diphosphate biosynthetic process, mevalonate pathway"/>
    <property type="evidence" value="ECO:0007669"/>
    <property type="project" value="InterPro"/>
</dbReference>
<gene>
    <name evidence="10" type="ORF">AXG55_03865</name>
</gene>
<dbReference type="InterPro" id="IPR036554">
    <property type="entry name" value="GHMP_kinase_C_sf"/>
</dbReference>
<dbReference type="Gene3D" id="3.30.70.890">
    <property type="entry name" value="GHMP kinase, C-terminal domain"/>
    <property type="match status" value="1"/>
</dbReference>
<dbReference type="InterPro" id="IPR014721">
    <property type="entry name" value="Ribsml_uS5_D2-typ_fold_subgr"/>
</dbReference>
<dbReference type="EC" id="4.1.1.33" evidence="2"/>
<dbReference type="InterPro" id="IPR041431">
    <property type="entry name" value="Mvd1_C"/>
</dbReference>
<evidence type="ECO:0000256" key="2">
    <source>
        <dbReference type="ARBA" id="ARBA00012296"/>
    </source>
</evidence>
<sequence length="402" mass="45802">MNQNLITDIPASLKKLQNKILELKIAEKIIIQNGDLGYASAPSNIALLKYWGKTLGREQIPINSSISYTLGGFRSFTKVTALGRFFPDEIKSDALFSNQLILKNKNNEIIQIPHKMDRLIKSILFPFGKEIYLKIDSYNNFPTACGIASSASGYAALVAAIADLLQLQIHFTEQELKIWLTEWSRLGSGSATRSALTGDDKFFVKWETPSDHKIDFSETQNLKYHPKWRTLQHVVFILDSNEKSTSSSEGHKFAETSPFHKIRVAGIPSRMKLMEKGLQEFDFDFIQYLSEEDAYSMHAVMQTGEPKACYLNNETAEIISIFVKLRNKYEAKAFWTLDAGPNLHVLFMPDSLSFVQEFHQIAQKFLNRKINNIVNNFNESLIIGRSEYERIENRAHLTTTLS</sequence>
<evidence type="ECO:0000256" key="6">
    <source>
        <dbReference type="ARBA" id="ARBA00023098"/>
    </source>
</evidence>
<dbReference type="KEGG" id="saqi:AXG55_03865"/>
<evidence type="ECO:0000256" key="5">
    <source>
        <dbReference type="ARBA" id="ARBA00022840"/>
    </source>
</evidence>
<comment type="similarity">
    <text evidence="1">Belongs to the diphosphomevalonate decarboxylase family.</text>
</comment>
<dbReference type="InterPro" id="IPR029765">
    <property type="entry name" value="Mev_diP_decarb"/>
</dbReference>
<keyword evidence="5" id="KW-0067">ATP-binding</keyword>
<dbReference type="GO" id="GO:0005829">
    <property type="term" value="C:cytosol"/>
    <property type="evidence" value="ECO:0007669"/>
    <property type="project" value="InterPro"/>
</dbReference>
<dbReference type="InterPro" id="IPR053859">
    <property type="entry name" value="MVD-like_N"/>
</dbReference>
<dbReference type="GO" id="GO:0005524">
    <property type="term" value="F:ATP binding"/>
    <property type="evidence" value="ECO:0007669"/>
    <property type="project" value="UniProtKB-KW"/>
</dbReference>
<evidence type="ECO:0000259" key="9">
    <source>
        <dbReference type="Pfam" id="PF22700"/>
    </source>
</evidence>
<accession>A0A1L4CYS8</accession>
<keyword evidence="11" id="KW-1185">Reference proteome</keyword>
<keyword evidence="4" id="KW-0547">Nucleotide-binding</keyword>
<dbReference type="STRING" id="1915309.AXG55_03865"/>
<keyword evidence="3" id="KW-0444">Lipid biosynthesis</keyword>
<dbReference type="PIRSF" id="PIRSF015950">
    <property type="entry name" value="Mev_P_decrbx"/>
    <property type="match status" value="1"/>
</dbReference>
<feature type="domain" description="Mvd1 C-terminal" evidence="8">
    <location>
        <begin position="234"/>
        <end position="368"/>
    </location>
</feature>